<dbReference type="InterPro" id="IPR029016">
    <property type="entry name" value="GAF-like_dom_sf"/>
</dbReference>
<protein>
    <recommendedName>
        <fullName evidence="2">histidine kinase</fullName>
        <ecNumber evidence="2">2.7.13.3</ecNumber>
    </recommendedName>
</protein>
<evidence type="ECO:0000259" key="8">
    <source>
        <dbReference type="PROSITE" id="PS50109"/>
    </source>
</evidence>
<name>A0A502BUR5_9GAMM</name>
<dbReference type="InterPro" id="IPR050980">
    <property type="entry name" value="2C_sensor_his_kinase"/>
</dbReference>
<dbReference type="Pfam" id="PF02518">
    <property type="entry name" value="HATPase_c"/>
    <property type="match status" value="1"/>
</dbReference>
<feature type="transmembrane region" description="Helical" evidence="7">
    <location>
        <begin position="6"/>
        <end position="27"/>
    </location>
</feature>
<evidence type="ECO:0000256" key="2">
    <source>
        <dbReference type="ARBA" id="ARBA00012438"/>
    </source>
</evidence>
<evidence type="ECO:0000256" key="1">
    <source>
        <dbReference type="ARBA" id="ARBA00000085"/>
    </source>
</evidence>
<feature type="transmembrane region" description="Helical" evidence="7">
    <location>
        <begin position="158"/>
        <end position="180"/>
    </location>
</feature>
<keyword evidence="7" id="KW-0472">Membrane</keyword>
<evidence type="ECO:0000256" key="7">
    <source>
        <dbReference type="SAM" id="Phobius"/>
    </source>
</evidence>
<dbReference type="PANTHER" id="PTHR44936">
    <property type="entry name" value="SENSOR PROTEIN CREC"/>
    <property type="match status" value="1"/>
</dbReference>
<feature type="transmembrane region" description="Helical" evidence="7">
    <location>
        <begin position="99"/>
        <end position="119"/>
    </location>
</feature>
<feature type="transmembrane region" description="Helical" evidence="7">
    <location>
        <begin position="34"/>
        <end position="52"/>
    </location>
</feature>
<dbReference type="RefSeq" id="WP_140655249.1">
    <property type="nucleotide sequence ID" value="NZ_RCZB01000001.1"/>
</dbReference>
<keyword evidence="6" id="KW-0067">ATP-binding</keyword>
<comment type="catalytic activity">
    <reaction evidence="1">
        <text>ATP + protein L-histidine = ADP + protein N-phospho-L-histidine.</text>
        <dbReference type="EC" id="2.7.13.3"/>
    </reaction>
</comment>
<dbReference type="SMART" id="SM00065">
    <property type="entry name" value="GAF"/>
    <property type="match status" value="1"/>
</dbReference>
<evidence type="ECO:0000256" key="4">
    <source>
        <dbReference type="ARBA" id="ARBA00022741"/>
    </source>
</evidence>
<evidence type="ECO:0000256" key="3">
    <source>
        <dbReference type="ARBA" id="ARBA00022679"/>
    </source>
</evidence>
<dbReference type="PROSITE" id="PS50109">
    <property type="entry name" value="HIS_KIN"/>
    <property type="match status" value="1"/>
</dbReference>
<organism evidence="9 10">
    <name type="scientific">Rhodanobacter glycinis</name>
    <dbReference type="NCBI Taxonomy" id="582702"/>
    <lineage>
        <taxon>Bacteria</taxon>
        <taxon>Pseudomonadati</taxon>
        <taxon>Pseudomonadota</taxon>
        <taxon>Gammaproteobacteria</taxon>
        <taxon>Lysobacterales</taxon>
        <taxon>Rhodanobacteraceae</taxon>
        <taxon>Rhodanobacter</taxon>
    </lineage>
</organism>
<dbReference type="GO" id="GO:0005524">
    <property type="term" value="F:ATP binding"/>
    <property type="evidence" value="ECO:0007669"/>
    <property type="project" value="UniProtKB-KW"/>
</dbReference>
<dbReference type="EMBL" id="RCZO01000012">
    <property type="protein sequence ID" value="TPG04657.1"/>
    <property type="molecule type" value="Genomic_DNA"/>
</dbReference>
<gene>
    <name evidence="9" type="primary">prsK</name>
    <name evidence="9" type="ORF">EAH88_17125</name>
</gene>
<feature type="transmembrane region" description="Helical" evidence="7">
    <location>
        <begin position="226"/>
        <end position="248"/>
    </location>
</feature>
<keyword evidence="4" id="KW-0547">Nucleotide-binding</keyword>
<dbReference type="SUPFAM" id="SSF55874">
    <property type="entry name" value="ATPase domain of HSP90 chaperone/DNA topoisomerase II/histidine kinase"/>
    <property type="match status" value="1"/>
</dbReference>
<feature type="transmembrane region" description="Helical" evidence="7">
    <location>
        <begin position="72"/>
        <end position="92"/>
    </location>
</feature>
<dbReference type="EC" id="2.7.13.3" evidence="2"/>
<comment type="caution">
    <text evidence="9">The sequence shown here is derived from an EMBL/GenBank/DDBJ whole genome shotgun (WGS) entry which is preliminary data.</text>
</comment>
<evidence type="ECO:0000256" key="6">
    <source>
        <dbReference type="ARBA" id="ARBA00022840"/>
    </source>
</evidence>
<reference evidence="9 10" key="1">
    <citation type="journal article" date="2019" name="Environ. Microbiol.">
        <title>Species interactions and distinct microbial communities in high Arctic permafrost affected cryosols are associated with the CH4 and CO2 gas fluxes.</title>
        <authorList>
            <person name="Altshuler I."/>
            <person name="Hamel J."/>
            <person name="Turney S."/>
            <person name="Magnuson E."/>
            <person name="Levesque R."/>
            <person name="Greer C."/>
            <person name="Whyte L.G."/>
        </authorList>
    </citation>
    <scope>NUCLEOTIDE SEQUENCE [LARGE SCALE GENOMIC DNA]</scope>
    <source>
        <strain evidence="9 10">S13Y</strain>
    </source>
</reference>
<dbReference type="InterPro" id="IPR014265">
    <property type="entry name" value="XrtA/PrsK"/>
</dbReference>
<feature type="transmembrane region" description="Helical" evidence="7">
    <location>
        <begin position="192"/>
        <end position="214"/>
    </location>
</feature>
<proteinExistence type="predicted"/>
<dbReference type="InterPro" id="IPR004358">
    <property type="entry name" value="Sig_transdc_His_kin-like_C"/>
</dbReference>
<dbReference type="PRINTS" id="PR00344">
    <property type="entry name" value="BCTRLSENSOR"/>
</dbReference>
<dbReference type="Gene3D" id="3.30.565.10">
    <property type="entry name" value="Histidine kinase-like ATPase, C-terminal domain"/>
    <property type="match status" value="1"/>
</dbReference>
<keyword evidence="3 9" id="KW-0808">Transferase</keyword>
<dbReference type="InterPro" id="IPR003018">
    <property type="entry name" value="GAF"/>
</dbReference>
<dbReference type="Proteomes" id="UP000319486">
    <property type="component" value="Unassembled WGS sequence"/>
</dbReference>
<evidence type="ECO:0000256" key="5">
    <source>
        <dbReference type="ARBA" id="ARBA00022777"/>
    </source>
</evidence>
<keyword evidence="5 9" id="KW-0418">Kinase</keyword>
<dbReference type="Pfam" id="PF13185">
    <property type="entry name" value="GAF_2"/>
    <property type="match status" value="1"/>
</dbReference>
<dbReference type="SMART" id="SM00387">
    <property type="entry name" value="HATPase_c"/>
    <property type="match status" value="1"/>
</dbReference>
<dbReference type="Gene3D" id="3.30.450.40">
    <property type="match status" value="1"/>
</dbReference>
<dbReference type="InterPro" id="IPR005467">
    <property type="entry name" value="His_kinase_dom"/>
</dbReference>
<dbReference type="InterPro" id="IPR003594">
    <property type="entry name" value="HATPase_dom"/>
</dbReference>
<dbReference type="GO" id="GO:0004673">
    <property type="term" value="F:protein histidine kinase activity"/>
    <property type="evidence" value="ECO:0007669"/>
    <property type="project" value="UniProtKB-EC"/>
</dbReference>
<sequence>MHIIVIISYLAAAIAYLVGTTLLAVSWRGQRTGGLLILATAVSALWAAFLVYAEWQRGVAVNWLLMAEVLRYGAWLVFVSALIGTGQMAGLLRRFCVGAHALWIALALYCLLPATGLLQTAVLPFSVNVLLVGVLILALLGVVFLEQIYRNIAPEQRWALKFLVIALGVLFAYDIFLYSYAVLYRQFNLSAWAARGFIDALLVPLLMVAAVRNPKWSLEVGISRRAVFYSTSLMVVAFYILATALGGYYVRLYGGDWGRVAEITLVCFSLLSAVSIGFSGRARSHLRVFLHKNFFSFRHDYREEWLRLTATLSTGDTELPLRALRAMAQTMDSPAGVLFMRGDADDFVPEARLNMPTPAGLKLPTRAPALEFMRERRWIYDLEQPPPLGDEQLRAPPELTSLPRAWLVAPLVLEDRLIGFAVLAQARARRAFDWEDIDLLRAAGSQVASTLAQAADAQHLAEARQFEGFNQLTAFLMHDLKNVAAQQSLLLQNAERHKHNPAFVDDMLATVANSVQRISLLLDQLRGDATPGASGRVQLGAVIDKTLAECSTQSPRPEYRPTAEDLWVRADADQLATVLGHVIRNAQDAAQARGHVTLRVERAAGDAAIEIEDDGPGMDEDFIRNQLFKPFFTTKASKGMGIGAYQARKYVHSLGGAMSVRSTPGQGTVFAIRLPLAKPAGDATSDSQLRTAS</sequence>
<dbReference type="SUPFAM" id="SSF55781">
    <property type="entry name" value="GAF domain-like"/>
    <property type="match status" value="1"/>
</dbReference>
<keyword evidence="7" id="KW-1133">Transmembrane helix</keyword>
<dbReference type="OrthoDB" id="1931120at2"/>
<feature type="domain" description="Histidine kinase" evidence="8">
    <location>
        <begin position="475"/>
        <end position="678"/>
    </location>
</feature>
<evidence type="ECO:0000313" key="10">
    <source>
        <dbReference type="Proteomes" id="UP000319486"/>
    </source>
</evidence>
<dbReference type="PANTHER" id="PTHR44936:SF10">
    <property type="entry name" value="SENSOR PROTEIN RSTB"/>
    <property type="match status" value="1"/>
</dbReference>
<dbReference type="NCBIfam" id="TIGR02916">
    <property type="entry name" value="PEP_his_kin"/>
    <property type="match status" value="1"/>
</dbReference>
<dbReference type="AlphaFoldDB" id="A0A502BUR5"/>
<evidence type="ECO:0000313" key="9">
    <source>
        <dbReference type="EMBL" id="TPG04657.1"/>
    </source>
</evidence>
<accession>A0A502BUR5</accession>
<keyword evidence="7" id="KW-0812">Transmembrane</keyword>
<feature type="transmembrane region" description="Helical" evidence="7">
    <location>
        <begin position="125"/>
        <end position="146"/>
    </location>
</feature>
<keyword evidence="10" id="KW-1185">Reference proteome</keyword>
<dbReference type="InterPro" id="IPR036890">
    <property type="entry name" value="HATPase_C_sf"/>
</dbReference>